<gene>
    <name evidence="1" type="ORF">M3P05_03935</name>
</gene>
<organism evidence="1 2">
    <name type="scientific">Parendozoicomonas callyspongiae</name>
    <dbReference type="NCBI Taxonomy" id="2942213"/>
    <lineage>
        <taxon>Bacteria</taxon>
        <taxon>Pseudomonadati</taxon>
        <taxon>Pseudomonadota</taxon>
        <taxon>Gammaproteobacteria</taxon>
        <taxon>Oceanospirillales</taxon>
        <taxon>Endozoicomonadaceae</taxon>
        <taxon>Parendozoicomonas</taxon>
    </lineage>
</organism>
<keyword evidence="2" id="KW-1185">Reference proteome</keyword>
<name>A0ABT0PE86_9GAMM</name>
<dbReference type="EMBL" id="JAMFLX010000004">
    <property type="protein sequence ID" value="MCL6269092.1"/>
    <property type="molecule type" value="Genomic_DNA"/>
</dbReference>
<accession>A0ABT0PE86</accession>
<comment type="caution">
    <text evidence="1">The sequence shown here is derived from an EMBL/GenBank/DDBJ whole genome shotgun (WGS) entry which is preliminary data.</text>
</comment>
<dbReference type="Proteomes" id="UP001203338">
    <property type="component" value="Unassembled WGS sequence"/>
</dbReference>
<evidence type="ECO:0000313" key="2">
    <source>
        <dbReference type="Proteomes" id="UP001203338"/>
    </source>
</evidence>
<protein>
    <submittedName>
        <fullName evidence="1">YdcF family protein</fullName>
    </submittedName>
</protein>
<dbReference type="RefSeq" id="WP_249697963.1">
    <property type="nucleotide sequence ID" value="NZ_JAMFLX010000004.1"/>
</dbReference>
<reference evidence="1 2" key="1">
    <citation type="submission" date="2022-05" db="EMBL/GenBank/DDBJ databases">
        <authorList>
            <person name="Park J.-S."/>
        </authorList>
    </citation>
    <scope>NUCLEOTIDE SEQUENCE [LARGE SCALE GENOMIC DNA]</scope>
    <source>
        <strain evidence="1 2">2012CJ34-2</strain>
    </source>
</reference>
<proteinExistence type="predicted"/>
<sequence>MFQEETFGKESVPEPFDRLGALLDMPEVDTWPEYREKFMSLWGRAPGQERWQLKDVTLPPEKHKQVMAVLEEFRLIKPWRPQHETYDYGVLPGATLTSMKARLEWLAQLWKEGIRFSKLIVLTGQRPLTPSIDHFPEIMTTIAPDSGVNFNDPKIQPMHETEAARLLLAFFPLPKGMDKVPVVYIDSPRQWRGNNWERSHTGDTVDEWLKHNPKPGKTLVVSNQPSAHYQEAVFLKELPSSFDVEMTTPALASDIPLSVLLDAVSVWIRTTGDKPPKL</sequence>
<evidence type="ECO:0000313" key="1">
    <source>
        <dbReference type="EMBL" id="MCL6269092.1"/>
    </source>
</evidence>